<organism evidence="1 2">
    <name type="scientific">Pleurodeles waltl</name>
    <name type="common">Iberian ribbed newt</name>
    <dbReference type="NCBI Taxonomy" id="8319"/>
    <lineage>
        <taxon>Eukaryota</taxon>
        <taxon>Metazoa</taxon>
        <taxon>Chordata</taxon>
        <taxon>Craniata</taxon>
        <taxon>Vertebrata</taxon>
        <taxon>Euteleostomi</taxon>
        <taxon>Amphibia</taxon>
        <taxon>Batrachia</taxon>
        <taxon>Caudata</taxon>
        <taxon>Salamandroidea</taxon>
        <taxon>Salamandridae</taxon>
        <taxon>Pleurodelinae</taxon>
        <taxon>Pleurodeles</taxon>
    </lineage>
</organism>
<name>A0AAV7RCM7_PLEWA</name>
<comment type="caution">
    <text evidence="1">The sequence shown here is derived from an EMBL/GenBank/DDBJ whole genome shotgun (WGS) entry which is preliminary data.</text>
</comment>
<proteinExistence type="predicted"/>
<dbReference type="EMBL" id="JANPWB010000009">
    <property type="protein sequence ID" value="KAJ1149387.1"/>
    <property type="molecule type" value="Genomic_DNA"/>
</dbReference>
<evidence type="ECO:0000313" key="1">
    <source>
        <dbReference type="EMBL" id="KAJ1149387.1"/>
    </source>
</evidence>
<keyword evidence="2" id="KW-1185">Reference proteome</keyword>
<reference evidence="1" key="1">
    <citation type="journal article" date="2022" name="bioRxiv">
        <title>Sequencing and chromosome-scale assembly of the giantPleurodeles waltlgenome.</title>
        <authorList>
            <person name="Brown T."/>
            <person name="Elewa A."/>
            <person name="Iarovenko S."/>
            <person name="Subramanian E."/>
            <person name="Araus A.J."/>
            <person name="Petzold A."/>
            <person name="Susuki M."/>
            <person name="Suzuki K.-i.T."/>
            <person name="Hayashi T."/>
            <person name="Toyoda A."/>
            <person name="Oliveira C."/>
            <person name="Osipova E."/>
            <person name="Leigh N.D."/>
            <person name="Simon A."/>
            <person name="Yun M.H."/>
        </authorList>
    </citation>
    <scope>NUCLEOTIDE SEQUENCE</scope>
    <source>
        <strain evidence="1">20211129_DDA</strain>
        <tissue evidence="1">Liver</tissue>
    </source>
</reference>
<accession>A0AAV7RCM7</accession>
<gene>
    <name evidence="1" type="ORF">NDU88_002197</name>
</gene>
<evidence type="ECO:0000313" key="2">
    <source>
        <dbReference type="Proteomes" id="UP001066276"/>
    </source>
</evidence>
<sequence length="79" mass="9111">MTFPCLVPPRYRIEECALTSTRGKPCRHDPQELRGYFVFSKACFTGYIVAAYIPAGGSTRDECRQKEQKRHSLRDAENR</sequence>
<dbReference type="Proteomes" id="UP001066276">
    <property type="component" value="Chromosome 5"/>
</dbReference>
<protein>
    <submittedName>
        <fullName evidence="1">Uncharacterized protein</fullName>
    </submittedName>
</protein>
<dbReference type="AlphaFoldDB" id="A0AAV7RCM7"/>